<dbReference type="EMBL" id="CP063367">
    <property type="protein sequence ID" value="QUM70614.1"/>
    <property type="molecule type" value="Genomic_DNA"/>
</dbReference>
<dbReference type="Pfam" id="PF06114">
    <property type="entry name" value="Peptidase_M78"/>
    <property type="match status" value="1"/>
</dbReference>
<feature type="domain" description="IrrE N-terminal-like" evidence="1">
    <location>
        <begin position="40"/>
        <end position="188"/>
    </location>
</feature>
<proteinExistence type="predicted"/>
<dbReference type="AlphaFoldDB" id="A0AAP8B133"/>
<evidence type="ECO:0000259" key="1">
    <source>
        <dbReference type="Pfam" id="PF06114"/>
    </source>
</evidence>
<reference evidence="2" key="1">
    <citation type="journal article" date="2021" name="Front. Microbiol.">
        <title>Presence and Characterization of a Novel cfr-Carrying Tn558 Transposon Derivative in Staphylococcus delphini Isolated From Retail Food.</title>
        <authorList>
            <person name="Zhang F."/>
            <person name="Wu S."/>
            <person name="Huang J."/>
            <person name="Yang R."/>
            <person name="Zhang J."/>
            <person name="Lei T."/>
            <person name="Dai J."/>
            <person name="Ding Y."/>
            <person name="Xue L."/>
            <person name="Wang J."/>
            <person name="Chen M."/>
            <person name="Wu Q."/>
        </authorList>
    </citation>
    <scope>NUCLEOTIDE SEQUENCE</scope>
    <source>
        <strain evidence="2">2794-1</strain>
    </source>
</reference>
<sequence>MKEMTQKSKELVRKLVDNLIITQENYDIYDIINDLKGFIERFDVKVFYSNMEGFVIPSQISGYSIVNKQRKPEIVINANDSIQRQRFTMARELGHIIMHWNWLANKEQGLTEGAFKVTFRKIELGTIITNIQEVQANEFAAELLLPHQLIMNIIGDIQSIKDNPLLFETIKQRISEAFNVSKTFAHAQLLRIIQGDFD</sequence>
<dbReference type="PANTHER" id="PTHR43236">
    <property type="entry name" value="ANTITOXIN HIGA1"/>
    <property type="match status" value="1"/>
</dbReference>
<name>A0AAP8B133_9STAP</name>
<dbReference type="InterPro" id="IPR052345">
    <property type="entry name" value="Rad_response_metalloprotease"/>
</dbReference>
<evidence type="ECO:0000313" key="2">
    <source>
        <dbReference type="EMBL" id="QUM70614.1"/>
    </source>
</evidence>
<dbReference type="Proteomes" id="UP000675994">
    <property type="component" value="Chromosome"/>
</dbReference>
<dbReference type="InterPro" id="IPR010359">
    <property type="entry name" value="IrrE_HExxH"/>
</dbReference>
<protein>
    <submittedName>
        <fullName evidence="2">ImmA/IrrE family metallo-endopeptidase</fullName>
    </submittedName>
</protein>
<organism evidence="2 3">
    <name type="scientific">Staphylococcus delphini</name>
    <dbReference type="NCBI Taxonomy" id="53344"/>
    <lineage>
        <taxon>Bacteria</taxon>
        <taxon>Bacillati</taxon>
        <taxon>Bacillota</taxon>
        <taxon>Bacilli</taxon>
        <taxon>Bacillales</taxon>
        <taxon>Staphylococcaceae</taxon>
        <taxon>Staphylococcus</taxon>
        <taxon>Staphylococcus intermedius group</taxon>
    </lineage>
</organism>
<gene>
    <name evidence="2" type="ORF">IPU22_08965</name>
</gene>
<accession>A0AAP8B133</accession>
<dbReference type="PANTHER" id="PTHR43236:SF1">
    <property type="entry name" value="BLL7220 PROTEIN"/>
    <property type="match status" value="1"/>
</dbReference>
<evidence type="ECO:0000313" key="3">
    <source>
        <dbReference type="Proteomes" id="UP000675994"/>
    </source>
</evidence>
<dbReference type="Gene3D" id="1.10.10.2910">
    <property type="match status" value="1"/>
</dbReference>